<name>A0AC60A8J1_RANTA</name>
<sequence>MDPFPSFPVLAAIGKPGVGGTGVKSGRVGGRGFTSMVRSCQFFRCGAMHPEPQGHPVRFCSHTGMGSLPILAASLDTCPCLQRHPVSSPGQECWFGVSSASTGESGAVRAKLKVTQAEVCGSPMCPPVPGPAWLPWSCGRKDSTA</sequence>
<dbReference type="Proteomes" id="UP001162501">
    <property type="component" value="Chromosome 9"/>
</dbReference>
<reference evidence="1" key="2">
    <citation type="submission" date="2025-03" db="EMBL/GenBank/DDBJ databases">
        <authorList>
            <consortium name="ELIXIR-Norway"/>
            <consortium name="Elixir Norway"/>
        </authorList>
    </citation>
    <scope>NUCLEOTIDE SEQUENCE</scope>
</reference>
<gene>
    <name evidence="1" type="ORF">MRATA1EN22A_LOCUS28086</name>
</gene>
<evidence type="ECO:0000313" key="2">
    <source>
        <dbReference type="Proteomes" id="UP001162501"/>
    </source>
</evidence>
<protein>
    <submittedName>
        <fullName evidence="1">Uncharacterized protein</fullName>
    </submittedName>
</protein>
<dbReference type="EMBL" id="OX596093">
    <property type="protein sequence ID" value="CAN0570109.1"/>
    <property type="molecule type" value="Genomic_DNA"/>
</dbReference>
<proteinExistence type="predicted"/>
<reference evidence="1" key="1">
    <citation type="submission" date="2023-05" db="EMBL/GenBank/DDBJ databases">
        <authorList>
            <consortium name="ELIXIR-Norway"/>
        </authorList>
    </citation>
    <scope>NUCLEOTIDE SEQUENCE</scope>
</reference>
<organism evidence="1 2">
    <name type="scientific">Rangifer tarandus platyrhynchus</name>
    <name type="common">Svalbard reindeer</name>
    <dbReference type="NCBI Taxonomy" id="3082113"/>
    <lineage>
        <taxon>Eukaryota</taxon>
        <taxon>Metazoa</taxon>
        <taxon>Chordata</taxon>
        <taxon>Craniata</taxon>
        <taxon>Vertebrata</taxon>
        <taxon>Euteleostomi</taxon>
        <taxon>Mammalia</taxon>
        <taxon>Eutheria</taxon>
        <taxon>Laurasiatheria</taxon>
        <taxon>Artiodactyla</taxon>
        <taxon>Ruminantia</taxon>
        <taxon>Pecora</taxon>
        <taxon>Cervidae</taxon>
        <taxon>Odocoileinae</taxon>
        <taxon>Rangifer</taxon>
    </lineage>
</organism>
<accession>A0AC60A8J1</accession>
<evidence type="ECO:0000313" key="1">
    <source>
        <dbReference type="EMBL" id="CAN0570109.1"/>
    </source>
</evidence>